<keyword evidence="2" id="KW-1185">Reference proteome</keyword>
<dbReference type="OrthoDB" id="8566355at2"/>
<evidence type="ECO:0000313" key="2">
    <source>
        <dbReference type="Proteomes" id="UP000218890"/>
    </source>
</evidence>
<dbReference type="Pfam" id="PF26412">
    <property type="entry name" value="BrxE"/>
    <property type="match status" value="1"/>
</dbReference>
<reference evidence="1" key="1">
    <citation type="submission" date="2016-02" db="EMBL/GenBank/DDBJ databases">
        <title>Halorhodospira halochloris DSM-1059 complete genome, version 2.</title>
        <authorList>
            <person name="Tsukatani Y."/>
        </authorList>
    </citation>
    <scope>NUCLEOTIDE SEQUENCE</scope>
    <source>
        <strain evidence="1">DSM 1059</strain>
    </source>
</reference>
<evidence type="ECO:0008006" key="3">
    <source>
        <dbReference type="Google" id="ProtNLM"/>
    </source>
</evidence>
<dbReference type="Proteomes" id="UP000218890">
    <property type="component" value="Chromosome"/>
</dbReference>
<dbReference type="KEGG" id="hhk:HH1059_20090"/>
<dbReference type="InterPro" id="IPR058690">
    <property type="entry name" value="BrxE"/>
</dbReference>
<organism evidence="1 2">
    <name type="scientific">Halorhodospira halochloris</name>
    <name type="common">Ectothiorhodospira halochloris</name>
    <dbReference type="NCBI Taxonomy" id="1052"/>
    <lineage>
        <taxon>Bacteria</taxon>
        <taxon>Pseudomonadati</taxon>
        <taxon>Pseudomonadota</taxon>
        <taxon>Gammaproteobacteria</taxon>
        <taxon>Chromatiales</taxon>
        <taxon>Ectothiorhodospiraceae</taxon>
        <taxon>Halorhodospira</taxon>
    </lineage>
</organism>
<sequence>MRAIEVLAELRALVGYLGEEHGWWGSQFFARSSRTFLMPVFPRSLPLSQYQGVTVAAARAHDERIGVGRIVHLFRMPELHEQAAAAVLRDATGIDQVLAHLGSREEAMQRLSALAYPVEPNEGPVLVGGWDEDLALSLGKMAGHYAAAIHENRRAYPYLRHAE</sequence>
<dbReference type="EMBL" id="AP017372">
    <property type="protein sequence ID" value="BAU58713.2"/>
    <property type="molecule type" value="Genomic_DNA"/>
</dbReference>
<dbReference type="NCBIfam" id="NF033447">
    <property type="entry name" value="BrxE_fam"/>
    <property type="match status" value="1"/>
</dbReference>
<proteinExistence type="predicted"/>
<dbReference type="AlphaFoldDB" id="A0A0X8XBU8"/>
<dbReference type="RefSeq" id="WP_096410030.1">
    <property type="nucleotide sequence ID" value="NZ_AP017372.2"/>
</dbReference>
<protein>
    <recommendedName>
        <fullName evidence="3">BrxE family protein</fullName>
    </recommendedName>
</protein>
<gene>
    <name evidence="1" type="ORF">HH1059_20090</name>
</gene>
<accession>A0A0X8XBU8</accession>
<name>A0A0X8XBU8_HALHR</name>
<evidence type="ECO:0000313" key="1">
    <source>
        <dbReference type="EMBL" id="BAU58713.2"/>
    </source>
</evidence>